<dbReference type="InterPro" id="IPR028082">
    <property type="entry name" value="Peripla_BP_I"/>
</dbReference>
<keyword evidence="1" id="KW-0805">Transcription regulation</keyword>
<dbReference type="SUPFAM" id="SSF53822">
    <property type="entry name" value="Periplasmic binding protein-like I"/>
    <property type="match status" value="1"/>
</dbReference>
<evidence type="ECO:0000313" key="6">
    <source>
        <dbReference type="Proteomes" id="UP000542813"/>
    </source>
</evidence>
<organism evidence="5 6">
    <name type="scientific">Jiangella mangrovi</name>
    <dbReference type="NCBI Taxonomy" id="1524084"/>
    <lineage>
        <taxon>Bacteria</taxon>
        <taxon>Bacillati</taxon>
        <taxon>Actinomycetota</taxon>
        <taxon>Actinomycetes</taxon>
        <taxon>Jiangellales</taxon>
        <taxon>Jiangellaceae</taxon>
        <taxon>Jiangella</taxon>
    </lineage>
</organism>
<comment type="caution">
    <text evidence="5">The sequence shown here is derived from an EMBL/GenBank/DDBJ whole genome shotgun (WGS) entry which is preliminary data.</text>
</comment>
<dbReference type="GO" id="GO:0003700">
    <property type="term" value="F:DNA-binding transcription factor activity"/>
    <property type="evidence" value="ECO:0007669"/>
    <property type="project" value="TreeGrafter"/>
</dbReference>
<dbReference type="PANTHER" id="PTHR30146">
    <property type="entry name" value="LACI-RELATED TRANSCRIPTIONAL REPRESSOR"/>
    <property type="match status" value="1"/>
</dbReference>
<protein>
    <submittedName>
        <fullName evidence="5">LacI family transcriptional regulator</fullName>
    </submittedName>
</protein>
<dbReference type="Proteomes" id="UP000542813">
    <property type="component" value="Unassembled WGS sequence"/>
</dbReference>
<dbReference type="PROSITE" id="PS50932">
    <property type="entry name" value="HTH_LACI_2"/>
    <property type="match status" value="1"/>
</dbReference>
<dbReference type="CDD" id="cd01392">
    <property type="entry name" value="HTH_LacI"/>
    <property type="match status" value="1"/>
</dbReference>
<dbReference type="Gene3D" id="1.10.260.40">
    <property type="entry name" value="lambda repressor-like DNA-binding domains"/>
    <property type="match status" value="1"/>
</dbReference>
<dbReference type="PROSITE" id="PS00356">
    <property type="entry name" value="HTH_LACI_1"/>
    <property type="match status" value="1"/>
</dbReference>
<dbReference type="Pfam" id="PF00356">
    <property type="entry name" value="LacI"/>
    <property type="match status" value="1"/>
</dbReference>
<dbReference type="Pfam" id="PF13377">
    <property type="entry name" value="Peripla_BP_3"/>
    <property type="match status" value="1"/>
</dbReference>
<dbReference type="InterPro" id="IPR046335">
    <property type="entry name" value="LacI/GalR-like_sensor"/>
</dbReference>
<keyword evidence="2" id="KW-0238">DNA-binding</keyword>
<dbReference type="InterPro" id="IPR000843">
    <property type="entry name" value="HTH_LacI"/>
</dbReference>
<evidence type="ECO:0000256" key="1">
    <source>
        <dbReference type="ARBA" id="ARBA00023015"/>
    </source>
</evidence>
<keyword evidence="6" id="KW-1185">Reference proteome</keyword>
<evidence type="ECO:0000256" key="2">
    <source>
        <dbReference type="ARBA" id="ARBA00023125"/>
    </source>
</evidence>
<dbReference type="AlphaFoldDB" id="A0A7W9LM30"/>
<name>A0A7W9LM30_9ACTN</name>
<feature type="domain" description="HTH lacI-type" evidence="4">
    <location>
        <begin position="36"/>
        <end position="90"/>
    </location>
</feature>
<dbReference type="GO" id="GO:0000976">
    <property type="term" value="F:transcription cis-regulatory region binding"/>
    <property type="evidence" value="ECO:0007669"/>
    <property type="project" value="TreeGrafter"/>
</dbReference>
<sequence>MNRFMLSSSYPRDLPRCGQVLGPIPGRWRVEASVAVSIRDVAQRAGVSVGTVSNVLNRPNEVSADSVTRVTRAIEELGYVRNDAARKLRAGISATVGFVVLDGQNPFYNDVVRGAEDEASSHSIAVLYGNTDQDPRRERTYIDLFHEQQVRGLLIAPYGDVTAHLGRLREAGIAVVLVDRFSGDGKFSSVSVDSVAGGRLAVEHLIETGRDRIAFVGGPFDIRQVNDRLAGARAAAENANTPASLEVIATESMAVEDGVSAGARILARSPSDWPDALFAANDLIALGLLQSLVTDGRARVPQDIAIIGFDDIPFAAAAAVPLSSIRQPSRVMGRTALRIVLEEAADPDSIPRQTVFPPELVVRSSTVSR</sequence>
<evidence type="ECO:0000313" key="5">
    <source>
        <dbReference type="EMBL" id="MBB5788744.1"/>
    </source>
</evidence>
<evidence type="ECO:0000259" key="4">
    <source>
        <dbReference type="PROSITE" id="PS50932"/>
    </source>
</evidence>
<evidence type="ECO:0000256" key="3">
    <source>
        <dbReference type="ARBA" id="ARBA00023163"/>
    </source>
</evidence>
<dbReference type="SMART" id="SM00354">
    <property type="entry name" value="HTH_LACI"/>
    <property type="match status" value="1"/>
</dbReference>
<reference evidence="5 6" key="1">
    <citation type="submission" date="2020-08" db="EMBL/GenBank/DDBJ databases">
        <title>Sequencing the genomes of 1000 actinobacteria strains.</title>
        <authorList>
            <person name="Klenk H.-P."/>
        </authorList>
    </citation>
    <scope>NUCLEOTIDE SEQUENCE [LARGE SCALE GENOMIC DNA]</scope>
    <source>
        <strain evidence="5 6">DSM 102122</strain>
    </source>
</reference>
<keyword evidence="3" id="KW-0804">Transcription</keyword>
<proteinExistence type="predicted"/>
<dbReference type="PANTHER" id="PTHR30146:SF109">
    <property type="entry name" value="HTH-TYPE TRANSCRIPTIONAL REGULATOR GALS"/>
    <property type="match status" value="1"/>
</dbReference>
<dbReference type="Gene3D" id="3.40.50.2300">
    <property type="match status" value="2"/>
</dbReference>
<dbReference type="SUPFAM" id="SSF47413">
    <property type="entry name" value="lambda repressor-like DNA-binding domains"/>
    <property type="match status" value="1"/>
</dbReference>
<dbReference type="EMBL" id="JACHMM010000001">
    <property type="protein sequence ID" value="MBB5788744.1"/>
    <property type="molecule type" value="Genomic_DNA"/>
</dbReference>
<dbReference type="InterPro" id="IPR010982">
    <property type="entry name" value="Lambda_DNA-bd_dom_sf"/>
</dbReference>
<accession>A0A7W9LM30</accession>
<gene>
    <name evidence="5" type="ORF">HD601_003319</name>
</gene>